<gene>
    <name evidence="2" type="ORF">Bccel_0392</name>
</gene>
<evidence type="ECO:0000313" key="3">
    <source>
        <dbReference type="Proteomes" id="UP000036923"/>
    </source>
</evidence>
<dbReference type="STRING" id="398512.Bccel_0392"/>
<feature type="transmembrane region" description="Helical" evidence="1">
    <location>
        <begin position="165"/>
        <end position="184"/>
    </location>
</feature>
<keyword evidence="3" id="KW-1185">Reference proteome</keyword>
<dbReference type="Proteomes" id="UP000036923">
    <property type="component" value="Unassembled WGS sequence"/>
</dbReference>
<accession>A0A0L6JHE6</accession>
<protein>
    <submittedName>
        <fullName evidence="2">Uncharacterized protein</fullName>
    </submittedName>
</protein>
<keyword evidence="1" id="KW-0472">Membrane</keyword>
<dbReference type="AlphaFoldDB" id="A0A0L6JHE6"/>
<keyword evidence="1" id="KW-0812">Transmembrane</keyword>
<feature type="transmembrane region" description="Helical" evidence="1">
    <location>
        <begin position="68"/>
        <end position="86"/>
    </location>
</feature>
<reference evidence="3" key="1">
    <citation type="submission" date="2015-07" db="EMBL/GenBank/DDBJ databases">
        <title>Near-Complete Genome Sequence of the Cellulolytic Bacterium Bacteroides (Pseudobacteroides) cellulosolvens ATCC 35603.</title>
        <authorList>
            <person name="Dassa B."/>
            <person name="Utturkar S.M."/>
            <person name="Klingeman D.M."/>
            <person name="Hurt R.A."/>
            <person name="Keller M."/>
            <person name="Xu J."/>
            <person name="Reddy Y.H.K."/>
            <person name="Borovok I."/>
            <person name="Grinberg I.R."/>
            <person name="Lamed R."/>
            <person name="Zhivin O."/>
            <person name="Bayer E.A."/>
            <person name="Brown S.D."/>
        </authorList>
    </citation>
    <scope>NUCLEOTIDE SEQUENCE [LARGE SCALE GENOMIC DNA]</scope>
    <source>
        <strain evidence="3">DSM 2933</strain>
    </source>
</reference>
<feature type="transmembrane region" description="Helical" evidence="1">
    <location>
        <begin position="36"/>
        <end position="56"/>
    </location>
</feature>
<organism evidence="2 3">
    <name type="scientific">Pseudobacteroides cellulosolvens ATCC 35603 = DSM 2933</name>
    <dbReference type="NCBI Taxonomy" id="398512"/>
    <lineage>
        <taxon>Bacteria</taxon>
        <taxon>Bacillati</taxon>
        <taxon>Bacillota</taxon>
        <taxon>Clostridia</taxon>
        <taxon>Eubacteriales</taxon>
        <taxon>Oscillospiraceae</taxon>
        <taxon>Pseudobacteroides</taxon>
    </lineage>
</organism>
<name>A0A0L6JHE6_9FIRM</name>
<evidence type="ECO:0000313" key="2">
    <source>
        <dbReference type="EMBL" id="KNY25135.1"/>
    </source>
</evidence>
<keyword evidence="1" id="KW-1133">Transmembrane helix</keyword>
<sequence>MGSKVITKQKVSKLIPFAMPIIFITVVAIINQAFYWPIMVQLYLLYSSLVLAIYWISKSENRKRVVHIIIFFIIVLVFSLVSISHFHKVTNSIITTGTIDYIDLSRAWKGDAHELTISFTDKNNKKISFRDIVGYSSKYKTGDSIWVICDKKDNNIAEVYDSGDMWLPLFGVLFFLLILIGNLLTKDNKTNKRIIHKRKH</sequence>
<proteinExistence type="predicted"/>
<comment type="caution">
    <text evidence="2">The sequence shown here is derived from an EMBL/GenBank/DDBJ whole genome shotgun (WGS) entry which is preliminary data.</text>
</comment>
<evidence type="ECO:0000256" key="1">
    <source>
        <dbReference type="SAM" id="Phobius"/>
    </source>
</evidence>
<dbReference type="RefSeq" id="WP_036946327.1">
    <property type="nucleotide sequence ID" value="NZ_KN050763.1"/>
</dbReference>
<dbReference type="EMBL" id="LGTC01000001">
    <property type="protein sequence ID" value="KNY25135.1"/>
    <property type="molecule type" value="Genomic_DNA"/>
</dbReference>
<feature type="transmembrane region" description="Helical" evidence="1">
    <location>
        <begin position="12"/>
        <end position="30"/>
    </location>
</feature>